<proteinExistence type="predicted"/>
<dbReference type="Proteomes" id="UP000298631">
    <property type="component" value="Chromosome"/>
</dbReference>
<protein>
    <recommendedName>
        <fullName evidence="3">Phage gp6-like head-tail connector protein</fullName>
    </recommendedName>
</protein>
<dbReference type="CDD" id="cd08054">
    <property type="entry name" value="gp6"/>
    <property type="match status" value="1"/>
</dbReference>
<evidence type="ECO:0008006" key="3">
    <source>
        <dbReference type="Google" id="ProtNLM"/>
    </source>
</evidence>
<dbReference type="KEGG" id="pseb:EOK75_01535"/>
<reference evidence="1 2" key="1">
    <citation type="submission" date="2019-05" db="EMBL/GenBank/DDBJ databases">
        <title>Pseudorhodobacter turbinis sp. nov., isolated from the gut of the Korean turban shell.</title>
        <authorList>
            <person name="Jeong Y.-S."/>
            <person name="Kang W.-R."/>
            <person name="Bae J.-W."/>
        </authorList>
    </citation>
    <scope>NUCLEOTIDE SEQUENCE [LARGE SCALE GENOMIC DNA]</scope>
    <source>
        <strain evidence="1 2">S12M18</strain>
    </source>
</reference>
<dbReference type="EMBL" id="CP039964">
    <property type="protein sequence ID" value="QCO54603.1"/>
    <property type="molecule type" value="Genomic_DNA"/>
</dbReference>
<organism evidence="1 2">
    <name type="scientific">Pseudorhodobacter turbinis</name>
    <dbReference type="NCBI Taxonomy" id="2500533"/>
    <lineage>
        <taxon>Bacteria</taxon>
        <taxon>Pseudomonadati</taxon>
        <taxon>Pseudomonadota</taxon>
        <taxon>Alphaproteobacteria</taxon>
        <taxon>Rhodobacterales</taxon>
        <taxon>Paracoccaceae</taxon>
        <taxon>Pseudorhodobacter</taxon>
    </lineage>
</organism>
<sequence length="200" mass="22053">MMLIEQTTVPSAALPVMALKYHLRLGTGFADDEMQDGLMESYLRAAMAAIEGRIGKVLISREYKWSVEDWRTGCEQALPVAPVSSITQVTMLDRDGLAEVVPAEKYRLVQDMHRPKLRARGYMLPSIPTDGRVEIEFVAGFGPAWNDVPSDLGQAVLLLAAEYYERRHEGGLRSNGGLPLGVITLIERWRTVRVLGGAGA</sequence>
<evidence type="ECO:0000313" key="2">
    <source>
        <dbReference type="Proteomes" id="UP000298631"/>
    </source>
</evidence>
<keyword evidence="2" id="KW-1185">Reference proteome</keyword>
<accession>A0A4P8ED55</accession>
<dbReference type="RefSeq" id="WP_137192281.1">
    <property type="nucleotide sequence ID" value="NZ_CP039964.1"/>
</dbReference>
<gene>
    <name evidence="1" type="ORF">EOK75_01535</name>
</gene>
<dbReference type="Gene3D" id="1.10.3230.30">
    <property type="entry name" value="Phage gp6-like head-tail connector protein"/>
    <property type="match status" value="1"/>
</dbReference>
<dbReference type="OrthoDB" id="8478788at2"/>
<dbReference type="InterPro" id="IPR011738">
    <property type="entry name" value="Phage_CHP"/>
</dbReference>
<dbReference type="AlphaFoldDB" id="A0A4P8ED55"/>
<dbReference type="NCBIfam" id="TIGR02215">
    <property type="entry name" value="phage_chp_gp8"/>
    <property type="match status" value="1"/>
</dbReference>
<evidence type="ECO:0000313" key="1">
    <source>
        <dbReference type="EMBL" id="QCO54603.1"/>
    </source>
</evidence>
<name>A0A4P8ED55_9RHOB</name>